<evidence type="ECO:0000259" key="4">
    <source>
        <dbReference type="Pfam" id="PF00535"/>
    </source>
</evidence>
<dbReference type="Proteomes" id="UP000033448">
    <property type="component" value="Unassembled WGS sequence"/>
</dbReference>
<evidence type="ECO:0000313" key="5">
    <source>
        <dbReference type="EMBL" id="KJL26330.1"/>
    </source>
</evidence>
<dbReference type="EMBL" id="JYIT01000065">
    <property type="protein sequence ID" value="KJL26330.1"/>
    <property type="molecule type" value="Genomic_DNA"/>
</dbReference>
<accession>A0A0F0L1U3</accession>
<dbReference type="SUPFAM" id="SSF53448">
    <property type="entry name" value="Nucleotide-diphospho-sugar transferases"/>
    <property type="match status" value="1"/>
</dbReference>
<dbReference type="InterPro" id="IPR050834">
    <property type="entry name" value="Glycosyltransf_2"/>
</dbReference>
<protein>
    <submittedName>
        <fullName evidence="5">Putative glycosyltransferase EpsE</fullName>
        <ecNumber evidence="5">2.4.-.-</ecNumber>
    </submittedName>
</protein>
<evidence type="ECO:0000256" key="1">
    <source>
        <dbReference type="ARBA" id="ARBA00006739"/>
    </source>
</evidence>
<dbReference type="Gene3D" id="3.90.550.10">
    <property type="entry name" value="Spore Coat Polysaccharide Biosynthesis Protein SpsA, Chain A"/>
    <property type="match status" value="1"/>
</dbReference>
<dbReference type="InterPro" id="IPR001173">
    <property type="entry name" value="Glyco_trans_2-like"/>
</dbReference>
<dbReference type="PANTHER" id="PTHR43685">
    <property type="entry name" value="GLYCOSYLTRANSFERASE"/>
    <property type="match status" value="1"/>
</dbReference>
<keyword evidence="3 5" id="KW-0808">Transferase</keyword>
<organism evidence="5 6">
    <name type="scientific">Microbacterium azadirachtae</name>
    <dbReference type="NCBI Taxonomy" id="582680"/>
    <lineage>
        <taxon>Bacteria</taxon>
        <taxon>Bacillati</taxon>
        <taxon>Actinomycetota</taxon>
        <taxon>Actinomycetes</taxon>
        <taxon>Micrococcales</taxon>
        <taxon>Microbacteriaceae</taxon>
        <taxon>Microbacterium</taxon>
    </lineage>
</organism>
<dbReference type="InterPro" id="IPR029044">
    <property type="entry name" value="Nucleotide-diphossugar_trans"/>
</dbReference>
<feature type="domain" description="Glycosyltransferase 2-like" evidence="4">
    <location>
        <begin position="12"/>
        <end position="127"/>
    </location>
</feature>
<dbReference type="RefSeq" id="WP_139168339.1">
    <property type="nucleotide sequence ID" value="NZ_CP099706.1"/>
</dbReference>
<keyword evidence="6" id="KW-1185">Reference proteome</keyword>
<dbReference type="PANTHER" id="PTHR43685:SF5">
    <property type="entry name" value="GLYCOSYLTRANSFERASE EPSE-RELATED"/>
    <property type="match status" value="1"/>
</dbReference>
<comment type="caution">
    <text evidence="5">The sequence shown here is derived from an EMBL/GenBank/DDBJ whole genome shotgun (WGS) entry which is preliminary data.</text>
</comment>
<dbReference type="Pfam" id="PF00535">
    <property type="entry name" value="Glycos_transf_2"/>
    <property type="match status" value="1"/>
</dbReference>
<reference evidence="5 6" key="1">
    <citation type="submission" date="2015-02" db="EMBL/GenBank/DDBJ databases">
        <title>Draft genome sequences of ten Microbacterium spp. with emphasis on heavy metal contaminated environments.</title>
        <authorList>
            <person name="Corretto E."/>
        </authorList>
    </citation>
    <scope>NUCLEOTIDE SEQUENCE [LARGE SCALE GENOMIC DNA]</scope>
    <source>
        <strain evidence="5 6">DSM 23848</strain>
    </source>
</reference>
<dbReference type="OrthoDB" id="4529776at2"/>
<dbReference type="EC" id="2.4.-.-" evidence="5"/>
<evidence type="ECO:0000256" key="2">
    <source>
        <dbReference type="ARBA" id="ARBA00022676"/>
    </source>
</evidence>
<dbReference type="GO" id="GO:0016757">
    <property type="term" value="F:glycosyltransferase activity"/>
    <property type="evidence" value="ECO:0007669"/>
    <property type="project" value="UniProtKB-KW"/>
</dbReference>
<keyword evidence="2 5" id="KW-0328">Glycosyltransferase</keyword>
<gene>
    <name evidence="5" type="primary">epsE_1</name>
    <name evidence="5" type="ORF">RL72_01046</name>
</gene>
<evidence type="ECO:0000313" key="6">
    <source>
        <dbReference type="Proteomes" id="UP000033448"/>
    </source>
</evidence>
<comment type="similarity">
    <text evidence="1">Belongs to the glycosyltransferase 2 family.</text>
</comment>
<sequence length="268" mass="29926">MTNSATALAITVLMAEYNTPADRLRESIAAILDQTERRFELLIVDDGSATDVRSIAAEFADERIRVVGYGENRGFVEALNFGLEHARGEYIARMDTDDVAEPGYLATVYGWLRDHPEFAVVSGRAREVSSDGADLLLGRPGELTAKLVMRGRTPIHPATIMRAAAVREVGGYPSYRRSEDLALWCELLLRGYRLYMVPEIVIAYRVEKADFSKRVLRNRGDEIRVRLRYYPALGAGPREYAKIVTSILSGLLPVGLLRVIRTRVHQGS</sequence>
<dbReference type="PATRIC" id="fig|582680.7.peg.1084"/>
<name>A0A0F0L1U3_9MICO</name>
<evidence type="ECO:0000256" key="3">
    <source>
        <dbReference type="ARBA" id="ARBA00022679"/>
    </source>
</evidence>
<proteinExistence type="inferred from homology"/>
<dbReference type="AlphaFoldDB" id="A0A0F0L1U3"/>